<dbReference type="GO" id="GO:0008289">
    <property type="term" value="F:lipid binding"/>
    <property type="evidence" value="ECO:0007669"/>
    <property type="project" value="UniProtKB-KW"/>
</dbReference>
<sequence length="284" mass="31541">MRTAIVTDSNSGIFEQEAKQMGIRVIPMPVILDEKTYYEGRDLSHREFFQLLEEGRHVSSSQPSLEDIKETWEKLFEEGYEEIVHIPMSSGLSGSFQSARMLARKYDGRVQVADNHRISVTLRQSVEEALALAQQGKGAAEIKEVLEKKALDAIIFVGVETLEYLKRGGRITPAAAAMGELLHIKPLLLIQGERLDAFAKVRGTKSCKKRMLREIREKVDACHAAGRKVLVGAAGSFADEAQEQEWKSMVQEAFPGERFQYDPLTFSISAHVGPGAFGAGMCIL</sequence>
<comment type="caution">
    <text evidence="2">The sequence shown here is derived from an EMBL/GenBank/DDBJ whole genome shotgun (WGS) entry which is preliminary data.</text>
</comment>
<dbReference type="Proteomes" id="UP000886889">
    <property type="component" value="Unassembled WGS sequence"/>
</dbReference>
<dbReference type="NCBIfam" id="TIGR00762">
    <property type="entry name" value="DegV"/>
    <property type="match status" value="1"/>
</dbReference>
<evidence type="ECO:0000313" key="3">
    <source>
        <dbReference type="Proteomes" id="UP000886889"/>
    </source>
</evidence>
<organism evidence="2 3">
    <name type="scientific">Candidatus Merdiplasma excrementigallinarum</name>
    <dbReference type="NCBI Taxonomy" id="2840864"/>
    <lineage>
        <taxon>Bacteria</taxon>
        <taxon>Bacillati</taxon>
        <taxon>Bacillota</taxon>
        <taxon>Clostridia</taxon>
        <taxon>Lachnospirales</taxon>
        <taxon>Lachnospiraceae</taxon>
        <taxon>Lachnospiraceae incertae sedis</taxon>
        <taxon>Candidatus Merdiplasma</taxon>
    </lineage>
</organism>
<dbReference type="PROSITE" id="PS51482">
    <property type="entry name" value="DEGV"/>
    <property type="match status" value="1"/>
</dbReference>
<evidence type="ECO:0000256" key="1">
    <source>
        <dbReference type="ARBA" id="ARBA00023121"/>
    </source>
</evidence>
<dbReference type="Gene3D" id="3.30.1180.10">
    <property type="match status" value="1"/>
</dbReference>
<dbReference type="PANTHER" id="PTHR33434:SF2">
    <property type="entry name" value="FATTY ACID-BINDING PROTEIN TM_1468"/>
    <property type="match status" value="1"/>
</dbReference>
<protein>
    <submittedName>
        <fullName evidence="2">DegV family protein</fullName>
    </submittedName>
</protein>
<proteinExistence type="predicted"/>
<dbReference type="SUPFAM" id="SSF82549">
    <property type="entry name" value="DAK1/DegV-like"/>
    <property type="match status" value="1"/>
</dbReference>
<dbReference type="InterPro" id="IPR003797">
    <property type="entry name" value="DegV"/>
</dbReference>
<dbReference type="EMBL" id="DVOS01000026">
    <property type="protein sequence ID" value="HIV22756.1"/>
    <property type="molecule type" value="Genomic_DNA"/>
</dbReference>
<gene>
    <name evidence="2" type="ORF">IAC80_02325</name>
</gene>
<evidence type="ECO:0000313" key="2">
    <source>
        <dbReference type="EMBL" id="HIV22756.1"/>
    </source>
</evidence>
<reference evidence="2" key="2">
    <citation type="journal article" date="2021" name="PeerJ">
        <title>Extensive microbial diversity within the chicken gut microbiome revealed by metagenomics and culture.</title>
        <authorList>
            <person name="Gilroy R."/>
            <person name="Ravi A."/>
            <person name="Getino M."/>
            <person name="Pursley I."/>
            <person name="Horton D.L."/>
            <person name="Alikhan N.F."/>
            <person name="Baker D."/>
            <person name="Gharbi K."/>
            <person name="Hall N."/>
            <person name="Watson M."/>
            <person name="Adriaenssens E.M."/>
            <person name="Foster-Nyarko E."/>
            <person name="Jarju S."/>
            <person name="Secka A."/>
            <person name="Antonio M."/>
            <person name="Oren A."/>
            <person name="Chaudhuri R.R."/>
            <person name="La Ragione R."/>
            <person name="Hildebrand F."/>
            <person name="Pallen M.J."/>
        </authorList>
    </citation>
    <scope>NUCLEOTIDE SEQUENCE</scope>
    <source>
        <strain evidence="2">ChiBcec6-7307</strain>
    </source>
</reference>
<keyword evidence="1" id="KW-0446">Lipid-binding</keyword>
<dbReference type="InterPro" id="IPR043168">
    <property type="entry name" value="DegV_C"/>
</dbReference>
<dbReference type="Gene3D" id="3.40.50.10170">
    <property type="match status" value="1"/>
</dbReference>
<accession>A0A9D1NXR0</accession>
<dbReference type="AlphaFoldDB" id="A0A9D1NXR0"/>
<name>A0A9D1NXR0_9FIRM</name>
<dbReference type="PANTHER" id="PTHR33434">
    <property type="entry name" value="DEGV DOMAIN-CONTAINING PROTEIN DR_1986-RELATED"/>
    <property type="match status" value="1"/>
</dbReference>
<dbReference type="InterPro" id="IPR050270">
    <property type="entry name" value="DegV_domain_contain"/>
</dbReference>
<reference evidence="2" key="1">
    <citation type="submission" date="2020-10" db="EMBL/GenBank/DDBJ databases">
        <authorList>
            <person name="Gilroy R."/>
        </authorList>
    </citation>
    <scope>NUCLEOTIDE SEQUENCE</scope>
    <source>
        <strain evidence="2">ChiBcec6-7307</strain>
    </source>
</reference>
<dbReference type="Pfam" id="PF02645">
    <property type="entry name" value="DegV"/>
    <property type="match status" value="1"/>
</dbReference>